<evidence type="ECO:0008006" key="5">
    <source>
        <dbReference type="Google" id="ProtNLM"/>
    </source>
</evidence>
<keyword evidence="2" id="KW-1133">Transmembrane helix</keyword>
<gene>
    <name evidence="3" type="ORF">DDE74_19215</name>
</gene>
<evidence type="ECO:0000313" key="3">
    <source>
        <dbReference type="EMBL" id="AZS72807.1"/>
    </source>
</evidence>
<feature type="transmembrane region" description="Helical" evidence="2">
    <location>
        <begin position="48"/>
        <end position="66"/>
    </location>
</feature>
<protein>
    <recommendedName>
        <fullName evidence="5">DUF3159 domain-containing protein</fullName>
    </recommendedName>
</protein>
<dbReference type="EMBL" id="CP029042">
    <property type="protein sequence ID" value="AZS72807.1"/>
    <property type="molecule type" value="Genomic_DNA"/>
</dbReference>
<proteinExistence type="predicted"/>
<feature type="transmembrane region" description="Helical" evidence="2">
    <location>
        <begin position="152"/>
        <end position="170"/>
    </location>
</feature>
<name>A0A3Q9KB15_9ACTN</name>
<feature type="transmembrane region" description="Helical" evidence="2">
    <location>
        <begin position="102"/>
        <end position="131"/>
    </location>
</feature>
<dbReference type="InterPro" id="IPR016566">
    <property type="entry name" value="UCP010219"/>
</dbReference>
<keyword evidence="2" id="KW-0472">Membrane</keyword>
<dbReference type="Proteomes" id="UP000275579">
    <property type="component" value="Chromosome"/>
</dbReference>
<dbReference type="Pfam" id="PF11361">
    <property type="entry name" value="DUF3159"/>
    <property type="match status" value="1"/>
</dbReference>
<evidence type="ECO:0000313" key="4">
    <source>
        <dbReference type="Proteomes" id="UP000275579"/>
    </source>
</evidence>
<evidence type="ECO:0000256" key="1">
    <source>
        <dbReference type="SAM" id="MobiDB-lite"/>
    </source>
</evidence>
<feature type="transmembrane region" description="Helical" evidence="2">
    <location>
        <begin position="71"/>
        <end position="90"/>
    </location>
</feature>
<sequence>MDPAVHGEAGGEDAIRSAMRHRLRNAVINVVPVFGFTLSFALTHRLAVALALALAAGAAVCVYRAARREPVWGALGALGLVCVAGALAAGTGQATSFFLPSLMLHAVMAVVSAVMLLLGWPPMGVVVGLITKEGTGWRRCMVRRRAFIRGNLVVFAGNLKMLAIQIPLFLSGQTVALGAVDVLGPVVIALSALLGWRVYRRVLGGHRCGSHDRMTVVADPAVRREPLPGRHRRGRGARCADATACSGEVHLEGPADEHLVPAAAHRPVHRAPDAPTPTVE</sequence>
<evidence type="ECO:0000256" key="2">
    <source>
        <dbReference type="SAM" id="Phobius"/>
    </source>
</evidence>
<keyword evidence="2" id="KW-0812">Transmembrane</keyword>
<feature type="transmembrane region" description="Helical" evidence="2">
    <location>
        <begin position="176"/>
        <end position="196"/>
    </location>
</feature>
<feature type="region of interest" description="Disordered" evidence="1">
    <location>
        <begin position="261"/>
        <end position="280"/>
    </location>
</feature>
<organism evidence="3 4">
    <name type="scientific">Streptomyces lydicus</name>
    <dbReference type="NCBI Taxonomy" id="47763"/>
    <lineage>
        <taxon>Bacteria</taxon>
        <taxon>Bacillati</taxon>
        <taxon>Actinomycetota</taxon>
        <taxon>Actinomycetes</taxon>
        <taxon>Kitasatosporales</taxon>
        <taxon>Streptomycetaceae</taxon>
        <taxon>Streptomyces</taxon>
    </lineage>
</organism>
<dbReference type="AlphaFoldDB" id="A0A3Q9KB15"/>
<reference evidence="3 4" key="1">
    <citation type="submission" date="2018-04" db="EMBL/GenBank/DDBJ databases">
        <title>Complete genome sequences of Streptomyces lydicus strain WYEC and characterization of antagonistic properties of biological control agents.</title>
        <authorList>
            <person name="Mariita R.M."/>
            <person name="Sello J.K."/>
        </authorList>
    </citation>
    <scope>NUCLEOTIDE SEQUENCE [LARGE SCALE GENOMIC DNA]</scope>
    <source>
        <strain evidence="3 4">WYEC 108</strain>
    </source>
</reference>
<accession>A0A3Q9KB15</accession>